<dbReference type="EMBL" id="KV453925">
    <property type="protein sequence ID" value="ODV75880.1"/>
    <property type="molecule type" value="Genomic_DNA"/>
</dbReference>
<name>A0A1E4S8R2_CYBJN</name>
<keyword evidence="4 7" id="KW-0472">Membrane</keyword>
<keyword evidence="5" id="KW-0576">Peroxisome</keyword>
<dbReference type="RefSeq" id="XP_020072919.1">
    <property type="nucleotide sequence ID" value="XM_020217703.1"/>
</dbReference>
<gene>
    <name evidence="9" type="ORF">CYBJADRAFT_4336</name>
</gene>
<proteinExistence type="predicted"/>
<dbReference type="GO" id="GO:0007031">
    <property type="term" value="P:peroxisome organization"/>
    <property type="evidence" value="ECO:0007669"/>
    <property type="project" value="UniProtKB-ARBA"/>
</dbReference>
<evidence type="ECO:0000313" key="10">
    <source>
        <dbReference type="Proteomes" id="UP000094389"/>
    </source>
</evidence>
<evidence type="ECO:0000259" key="8">
    <source>
        <dbReference type="Pfam" id="PF06398"/>
    </source>
</evidence>
<sequence>MPPKRLVSVLSQAYEATINYSDGKKEVGEGSSRRLSAARLTASLLALGLDKLDSGGESTDDSDGYWLDDWEAEEGGELPRDDDGGDDDDRALDDIDNDEDQREVLSRQDRRRQKHFTDIILSKVIERGLPKDVPSKNDLTQRLGDPIRQHTDSLSMTKLVKNIRKLTDRLGGLFQLQYSTIRIFHWTYPSRSLLAITIYTLVVLHPNVIFILPLCYVLFGIMIPGYLYRHPLHRNNLHKLSERGDSLFNKFASVNDDKQLSRILDDSDEEQEVPELKENNSRTTRKNMEFFVNLRDLQNNLSKLVAVFDKIERFWYGTAGFKDERVSTSLFFTLATAIASLILVGPYIPWRFLLILIGWVLMIAIHPKVKPLIKQLKLLLQPKKQELDKLVKESERKDIVIDEEPEIRQVEVFEIWQKSFTSNEWEFYIFSSHVFHLEDEFRKSKNPPPGVLVINDVHPPKSWKFDPDDSWNIDYDCKEWCVSKGIELSPLQKVDKNNEFLIDKQFKRRRLFRDVKRYSRPSKKPPRLL</sequence>
<dbReference type="InterPro" id="IPR010482">
    <property type="entry name" value="TECPR1-like_DysF"/>
</dbReference>
<dbReference type="Proteomes" id="UP000094389">
    <property type="component" value="Unassembled WGS sequence"/>
</dbReference>
<dbReference type="Pfam" id="PF06398">
    <property type="entry name" value="Pex24p"/>
    <property type="match status" value="1"/>
</dbReference>
<evidence type="ECO:0000256" key="7">
    <source>
        <dbReference type="SAM" id="Phobius"/>
    </source>
</evidence>
<feature type="compositionally biased region" description="Acidic residues" evidence="6">
    <location>
        <begin position="83"/>
        <end position="101"/>
    </location>
</feature>
<feature type="transmembrane region" description="Helical" evidence="7">
    <location>
        <begin position="208"/>
        <end position="228"/>
    </location>
</feature>
<dbReference type="GeneID" id="30992099"/>
<feature type="domain" description="TECPR1-like DysF" evidence="8">
    <location>
        <begin position="154"/>
        <end position="513"/>
    </location>
</feature>
<dbReference type="PANTHER" id="PTHR28304:SF1">
    <property type="entry name" value="PEROXISOMAL MEMBRANE PROTEIN PEX28"/>
    <property type="match status" value="1"/>
</dbReference>
<dbReference type="GO" id="GO:0005778">
    <property type="term" value="C:peroxisomal membrane"/>
    <property type="evidence" value="ECO:0007669"/>
    <property type="project" value="UniProtKB-SubCell"/>
</dbReference>
<reference evidence="9 10" key="1">
    <citation type="journal article" date="2016" name="Proc. Natl. Acad. Sci. U.S.A.">
        <title>Comparative genomics of biotechnologically important yeasts.</title>
        <authorList>
            <person name="Riley R."/>
            <person name="Haridas S."/>
            <person name="Wolfe K.H."/>
            <person name="Lopes M.R."/>
            <person name="Hittinger C.T."/>
            <person name="Goeker M."/>
            <person name="Salamov A.A."/>
            <person name="Wisecaver J.H."/>
            <person name="Long T.M."/>
            <person name="Calvey C.H."/>
            <person name="Aerts A.L."/>
            <person name="Barry K.W."/>
            <person name="Choi C."/>
            <person name="Clum A."/>
            <person name="Coughlan A.Y."/>
            <person name="Deshpande S."/>
            <person name="Douglass A.P."/>
            <person name="Hanson S.J."/>
            <person name="Klenk H.-P."/>
            <person name="LaButti K.M."/>
            <person name="Lapidus A."/>
            <person name="Lindquist E.A."/>
            <person name="Lipzen A.M."/>
            <person name="Meier-Kolthoff J.P."/>
            <person name="Ohm R.A."/>
            <person name="Otillar R.P."/>
            <person name="Pangilinan J.L."/>
            <person name="Peng Y."/>
            <person name="Rokas A."/>
            <person name="Rosa C.A."/>
            <person name="Scheuner C."/>
            <person name="Sibirny A.A."/>
            <person name="Slot J.C."/>
            <person name="Stielow J.B."/>
            <person name="Sun H."/>
            <person name="Kurtzman C.P."/>
            <person name="Blackwell M."/>
            <person name="Grigoriev I.V."/>
            <person name="Jeffries T.W."/>
        </authorList>
    </citation>
    <scope>NUCLEOTIDE SEQUENCE [LARGE SCALE GENOMIC DNA]</scope>
    <source>
        <strain evidence="10">ATCC 18201 / CBS 1600 / BCRC 20928 / JCM 3617 / NBRC 0987 / NRRL Y-1542</strain>
    </source>
</reference>
<dbReference type="InterPro" id="IPR052816">
    <property type="entry name" value="Peroxisomal_Membrane_PEX28-32"/>
</dbReference>
<keyword evidence="3 7" id="KW-1133">Transmembrane helix</keyword>
<evidence type="ECO:0000256" key="2">
    <source>
        <dbReference type="ARBA" id="ARBA00022692"/>
    </source>
</evidence>
<keyword evidence="10" id="KW-1185">Reference proteome</keyword>
<evidence type="ECO:0000256" key="6">
    <source>
        <dbReference type="SAM" id="MobiDB-lite"/>
    </source>
</evidence>
<dbReference type="AlphaFoldDB" id="A0A1E4S8R2"/>
<protein>
    <submittedName>
        <fullName evidence="9">Pex24p-domain-containing protein</fullName>
    </submittedName>
</protein>
<evidence type="ECO:0000256" key="1">
    <source>
        <dbReference type="ARBA" id="ARBA00004585"/>
    </source>
</evidence>
<evidence type="ECO:0000256" key="3">
    <source>
        <dbReference type="ARBA" id="ARBA00022989"/>
    </source>
</evidence>
<feature type="region of interest" description="Disordered" evidence="6">
    <location>
        <begin position="74"/>
        <end position="109"/>
    </location>
</feature>
<dbReference type="OrthoDB" id="74314at2759"/>
<comment type="subcellular location">
    <subcellularLocation>
        <location evidence="1">Peroxisome membrane</location>
        <topology evidence="1">Multi-pass membrane protein</topology>
    </subcellularLocation>
</comment>
<dbReference type="PANTHER" id="PTHR28304">
    <property type="entry name" value="PEROXISOMAL MEMBRANE PROTEIN PEX29"/>
    <property type="match status" value="1"/>
</dbReference>
<accession>A0A1E4S8R2</accession>
<dbReference type="STRING" id="983966.A0A1E4S8R2"/>
<organism evidence="9 10">
    <name type="scientific">Cyberlindnera jadinii (strain ATCC 18201 / CBS 1600 / BCRC 20928 / JCM 3617 / NBRC 0987 / NRRL Y-1542)</name>
    <name type="common">Torula yeast</name>
    <name type="synonym">Candida utilis</name>
    <dbReference type="NCBI Taxonomy" id="983966"/>
    <lineage>
        <taxon>Eukaryota</taxon>
        <taxon>Fungi</taxon>
        <taxon>Dikarya</taxon>
        <taxon>Ascomycota</taxon>
        <taxon>Saccharomycotina</taxon>
        <taxon>Saccharomycetes</taxon>
        <taxon>Phaffomycetales</taxon>
        <taxon>Phaffomycetaceae</taxon>
        <taxon>Cyberlindnera</taxon>
    </lineage>
</organism>
<evidence type="ECO:0000256" key="5">
    <source>
        <dbReference type="ARBA" id="ARBA00023140"/>
    </source>
</evidence>
<dbReference type="OMA" id="WRLIFIQ"/>
<keyword evidence="2 7" id="KW-0812">Transmembrane</keyword>
<evidence type="ECO:0000313" key="9">
    <source>
        <dbReference type="EMBL" id="ODV75880.1"/>
    </source>
</evidence>
<evidence type="ECO:0000256" key="4">
    <source>
        <dbReference type="ARBA" id="ARBA00023136"/>
    </source>
</evidence>
<feature type="transmembrane region" description="Helical" evidence="7">
    <location>
        <begin position="326"/>
        <end position="344"/>
    </location>
</feature>